<protein>
    <recommendedName>
        <fullName evidence="4">N-terminal cleavage protein</fullName>
    </recommendedName>
</protein>
<dbReference type="eggNOG" id="ENOG50327XQ">
    <property type="taxonomic scope" value="Bacteria"/>
</dbReference>
<keyword evidence="1" id="KW-0472">Membrane</keyword>
<evidence type="ECO:0000256" key="1">
    <source>
        <dbReference type="SAM" id="Phobius"/>
    </source>
</evidence>
<comment type="caution">
    <text evidence="2">The sequence shown here is derived from an EMBL/GenBank/DDBJ whole genome shotgun (WGS) entry which is preliminary data.</text>
</comment>
<evidence type="ECO:0008006" key="4">
    <source>
        <dbReference type="Google" id="ProtNLM"/>
    </source>
</evidence>
<sequence length="152" mass="17375">MYFTRVIMRKAKGVTILELIAALSISSLIITVIISSYSIWMKSYKERVYYSSEITGIYEALMYIDNYVNYRGEGCFFKDGDIIIPTSVGESYVSLDGNELRFFFKNKHGVGHTNQPLLYDVREFKVRQNGKVLFIKIVTDKGISGERAIGKI</sequence>
<dbReference type="AlphaFoldDB" id="A0A084JIT9"/>
<dbReference type="EMBL" id="JPMD01000001">
    <property type="protein sequence ID" value="KEZ88873.1"/>
    <property type="molecule type" value="Genomic_DNA"/>
</dbReference>
<keyword evidence="3" id="KW-1185">Reference proteome</keyword>
<dbReference type="STRING" id="318464.IO99_01560"/>
<evidence type="ECO:0000313" key="3">
    <source>
        <dbReference type="Proteomes" id="UP000028542"/>
    </source>
</evidence>
<dbReference type="Proteomes" id="UP000028542">
    <property type="component" value="Unassembled WGS sequence"/>
</dbReference>
<proteinExistence type="predicted"/>
<feature type="transmembrane region" description="Helical" evidence="1">
    <location>
        <begin position="20"/>
        <end position="40"/>
    </location>
</feature>
<evidence type="ECO:0000313" key="2">
    <source>
        <dbReference type="EMBL" id="KEZ88873.1"/>
    </source>
</evidence>
<dbReference type="RefSeq" id="WP_035129327.1">
    <property type="nucleotide sequence ID" value="NZ_JPMD01000001.1"/>
</dbReference>
<accession>A0A084JIT9</accession>
<keyword evidence="1" id="KW-1133">Transmembrane helix</keyword>
<name>A0A084JIT9_9CLOT</name>
<organism evidence="2 3">
    <name type="scientific">Clostridium sulfidigenes</name>
    <dbReference type="NCBI Taxonomy" id="318464"/>
    <lineage>
        <taxon>Bacteria</taxon>
        <taxon>Bacillati</taxon>
        <taxon>Bacillota</taxon>
        <taxon>Clostridia</taxon>
        <taxon>Eubacteriales</taxon>
        <taxon>Clostridiaceae</taxon>
        <taxon>Clostridium</taxon>
    </lineage>
</organism>
<keyword evidence="1" id="KW-0812">Transmembrane</keyword>
<reference evidence="2 3" key="1">
    <citation type="submission" date="2014-07" db="EMBL/GenBank/DDBJ databases">
        <title>Draft genome of Clostridium sulfidigenes 113A isolated from sediments associated with methane hydrate from Krishna Godavari basin.</title>
        <authorList>
            <person name="Honkalas V.S."/>
            <person name="Dabir A.P."/>
            <person name="Arora P."/>
            <person name="Dhakephalkar P.K."/>
        </authorList>
    </citation>
    <scope>NUCLEOTIDE SEQUENCE [LARGE SCALE GENOMIC DNA]</scope>
    <source>
        <strain evidence="2 3">113A</strain>
    </source>
</reference>
<gene>
    <name evidence="2" type="ORF">IO99_01560</name>
</gene>